<evidence type="ECO:0000313" key="2">
    <source>
        <dbReference type="Proteomes" id="UP000489600"/>
    </source>
</evidence>
<sequence length="155" mass="17809">MTASLLSSRHRRREFRAEKEVQYGVNLQGKELLLLRGTLGDNKEPISDVRKQEILIPDDVVNGFFMLCEYISLELVKFLGINPDEETEEIGSGSISAIPRKCLADDHDDTALKELLSDMKESLERHGLKIWMYTPMVDDIIDCWLEERCGCSYNR</sequence>
<evidence type="ECO:0000313" key="1">
    <source>
        <dbReference type="EMBL" id="VVB09861.1"/>
    </source>
</evidence>
<accession>A0A565C881</accession>
<organism evidence="1 2">
    <name type="scientific">Arabis nemorensis</name>
    <dbReference type="NCBI Taxonomy" id="586526"/>
    <lineage>
        <taxon>Eukaryota</taxon>
        <taxon>Viridiplantae</taxon>
        <taxon>Streptophyta</taxon>
        <taxon>Embryophyta</taxon>
        <taxon>Tracheophyta</taxon>
        <taxon>Spermatophyta</taxon>
        <taxon>Magnoliopsida</taxon>
        <taxon>eudicotyledons</taxon>
        <taxon>Gunneridae</taxon>
        <taxon>Pentapetalae</taxon>
        <taxon>rosids</taxon>
        <taxon>malvids</taxon>
        <taxon>Brassicales</taxon>
        <taxon>Brassicaceae</taxon>
        <taxon>Arabideae</taxon>
        <taxon>Arabis</taxon>
    </lineage>
</organism>
<gene>
    <name evidence="1" type="ORF">ANE_LOCUS20305</name>
</gene>
<dbReference type="OrthoDB" id="419537at2759"/>
<name>A0A565C881_9BRAS</name>
<proteinExistence type="predicted"/>
<comment type="caution">
    <text evidence="1">The sequence shown here is derived from an EMBL/GenBank/DDBJ whole genome shotgun (WGS) entry which is preliminary data.</text>
</comment>
<dbReference type="Proteomes" id="UP000489600">
    <property type="component" value="Unassembled WGS sequence"/>
</dbReference>
<dbReference type="EMBL" id="CABITT030000007">
    <property type="protein sequence ID" value="VVB09861.1"/>
    <property type="molecule type" value="Genomic_DNA"/>
</dbReference>
<protein>
    <submittedName>
        <fullName evidence="1">Uncharacterized protein</fullName>
    </submittedName>
</protein>
<keyword evidence="2" id="KW-1185">Reference proteome</keyword>
<reference evidence="1" key="1">
    <citation type="submission" date="2019-07" db="EMBL/GenBank/DDBJ databases">
        <authorList>
            <person name="Dittberner H."/>
        </authorList>
    </citation>
    <scope>NUCLEOTIDE SEQUENCE [LARGE SCALE GENOMIC DNA]</scope>
</reference>
<dbReference type="AlphaFoldDB" id="A0A565C881"/>